<name>A0A822XR49_NELNU</name>
<proteinExistence type="predicted"/>
<dbReference type="FunFam" id="2.20.25.390:FF:000001">
    <property type="entry name" value="EPIDERMAL PATTERNING FACTOR-like protein 9"/>
    <property type="match status" value="1"/>
</dbReference>
<evidence type="ECO:0000259" key="1">
    <source>
        <dbReference type="Pfam" id="PF16851"/>
    </source>
</evidence>
<feature type="domain" description="Stomagen C-terminal" evidence="1">
    <location>
        <begin position="1"/>
        <end position="46"/>
    </location>
</feature>
<dbReference type="Pfam" id="PF16851">
    <property type="entry name" value="Stomagen"/>
    <property type="match status" value="1"/>
</dbReference>
<accession>A0A822XR49</accession>
<reference evidence="2 3" key="1">
    <citation type="journal article" date="2020" name="Mol. Biol. Evol.">
        <title>Distinct Expression and Methylation Patterns for Genes with Different Fates following a Single Whole-Genome Duplication in Flowering Plants.</title>
        <authorList>
            <person name="Shi T."/>
            <person name="Rahmani R.S."/>
            <person name="Gugger P.F."/>
            <person name="Wang M."/>
            <person name="Li H."/>
            <person name="Zhang Y."/>
            <person name="Li Z."/>
            <person name="Wang Q."/>
            <person name="Van de Peer Y."/>
            <person name="Marchal K."/>
            <person name="Chen J."/>
        </authorList>
    </citation>
    <scope>NUCLEOTIDE SEQUENCE [LARGE SCALE GENOMIC DNA]</scope>
    <source>
        <tissue evidence="2">Leaf</tissue>
    </source>
</reference>
<dbReference type="PANTHER" id="PTHR37239:SF1">
    <property type="entry name" value="EPIDERMAL PATTERNING FACTOR-LIKE PROTEIN 9"/>
    <property type="match status" value="1"/>
</dbReference>
<evidence type="ECO:0000313" key="3">
    <source>
        <dbReference type="Proteomes" id="UP000607653"/>
    </source>
</evidence>
<dbReference type="Proteomes" id="UP000607653">
    <property type="component" value="Unassembled WGS sequence"/>
</dbReference>
<dbReference type="InterPro" id="IPR044858">
    <property type="entry name" value="Stomagen_C"/>
</dbReference>
<organism evidence="2 3">
    <name type="scientific">Nelumbo nucifera</name>
    <name type="common">Sacred lotus</name>
    <dbReference type="NCBI Taxonomy" id="4432"/>
    <lineage>
        <taxon>Eukaryota</taxon>
        <taxon>Viridiplantae</taxon>
        <taxon>Streptophyta</taxon>
        <taxon>Embryophyta</taxon>
        <taxon>Tracheophyta</taxon>
        <taxon>Spermatophyta</taxon>
        <taxon>Magnoliopsida</taxon>
        <taxon>Proteales</taxon>
        <taxon>Nelumbonaceae</taxon>
        <taxon>Nelumbo</taxon>
    </lineage>
</organism>
<comment type="caution">
    <text evidence="2">The sequence shown here is derived from an EMBL/GenBank/DDBJ whole genome shotgun (WGS) entry which is preliminary data.</text>
</comment>
<evidence type="ECO:0000313" key="2">
    <source>
        <dbReference type="EMBL" id="DAD24074.1"/>
    </source>
</evidence>
<dbReference type="CDD" id="cd22743">
    <property type="entry name" value="stomagen-like"/>
    <property type="match status" value="1"/>
</dbReference>
<dbReference type="PANTHER" id="PTHR37239">
    <property type="entry name" value="EPIDERMAL PATTERNING FACTOR-LIKE PROTEIN 9"/>
    <property type="match status" value="1"/>
</dbReference>
<keyword evidence="3" id="KW-1185">Reference proteome</keyword>
<sequence length="47" mass="5355">MMIGSTAPTCTYNECRGCKFKCRAEQIPVDANDPINSAYHYRCVCHR</sequence>
<dbReference type="AlphaFoldDB" id="A0A822XR49"/>
<protein>
    <recommendedName>
        <fullName evidence="1">Stomagen C-terminal domain-containing protein</fullName>
    </recommendedName>
</protein>
<dbReference type="GO" id="GO:2000123">
    <property type="term" value="P:positive regulation of stomatal complex development"/>
    <property type="evidence" value="ECO:0007669"/>
    <property type="project" value="InterPro"/>
</dbReference>
<dbReference type="Gene3D" id="2.20.25.390">
    <property type="entry name" value="Stomagen"/>
    <property type="match status" value="1"/>
</dbReference>
<gene>
    <name evidence="2" type="ORF">HUJ06_025537</name>
</gene>
<dbReference type="EMBL" id="DUZY01000001">
    <property type="protein sequence ID" value="DAD24074.1"/>
    <property type="molecule type" value="Genomic_DNA"/>
</dbReference>
<dbReference type="InterPro" id="IPR038572">
    <property type="entry name" value="Stomagen_C_sf"/>
</dbReference>
<dbReference type="InterPro" id="IPR031753">
    <property type="entry name" value="Stomagen"/>
</dbReference>